<comment type="caution">
    <text evidence="6">The sequence shown here is derived from an EMBL/GenBank/DDBJ whole genome shotgun (WGS) entry which is preliminary data.</text>
</comment>
<evidence type="ECO:0000313" key="7">
    <source>
        <dbReference type="Proteomes" id="UP001597280"/>
    </source>
</evidence>
<dbReference type="EMBL" id="JBHUFL010000002">
    <property type="protein sequence ID" value="MFD1834349.1"/>
    <property type="molecule type" value="Genomic_DNA"/>
</dbReference>
<dbReference type="SUPFAM" id="SSF47413">
    <property type="entry name" value="lambda repressor-like DNA-binding domains"/>
    <property type="match status" value="1"/>
</dbReference>
<proteinExistence type="predicted"/>
<dbReference type="SMART" id="SM00354">
    <property type="entry name" value="HTH_LACI"/>
    <property type="match status" value="1"/>
</dbReference>
<dbReference type="Pfam" id="PF00356">
    <property type="entry name" value="LacI"/>
    <property type="match status" value="1"/>
</dbReference>
<dbReference type="Gene3D" id="1.10.260.40">
    <property type="entry name" value="lambda repressor-like DNA-binding domains"/>
    <property type="match status" value="1"/>
</dbReference>
<dbReference type="PROSITE" id="PS50932">
    <property type="entry name" value="HTH_LACI_2"/>
    <property type="match status" value="1"/>
</dbReference>
<dbReference type="InterPro" id="IPR000843">
    <property type="entry name" value="HTH_LacI"/>
</dbReference>
<keyword evidence="4" id="KW-0804">Transcription</keyword>
<evidence type="ECO:0000256" key="3">
    <source>
        <dbReference type="ARBA" id="ARBA00023125"/>
    </source>
</evidence>
<dbReference type="InterPro" id="IPR028082">
    <property type="entry name" value="Peripla_BP_I"/>
</dbReference>
<evidence type="ECO:0000256" key="4">
    <source>
        <dbReference type="ARBA" id="ARBA00023163"/>
    </source>
</evidence>
<dbReference type="InterPro" id="IPR010982">
    <property type="entry name" value="Lambda_DNA-bd_dom_sf"/>
</dbReference>
<organism evidence="6 7">
    <name type="scientific">Brachybacterium rhamnosum</name>
    <dbReference type="NCBI Taxonomy" id="173361"/>
    <lineage>
        <taxon>Bacteria</taxon>
        <taxon>Bacillati</taxon>
        <taxon>Actinomycetota</taxon>
        <taxon>Actinomycetes</taxon>
        <taxon>Micrococcales</taxon>
        <taxon>Dermabacteraceae</taxon>
        <taxon>Brachybacterium</taxon>
    </lineage>
</organism>
<evidence type="ECO:0000313" key="6">
    <source>
        <dbReference type="EMBL" id="MFD1834349.1"/>
    </source>
</evidence>
<dbReference type="SUPFAM" id="SSF53822">
    <property type="entry name" value="Periplasmic binding protein-like I"/>
    <property type="match status" value="1"/>
</dbReference>
<dbReference type="InterPro" id="IPR046335">
    <property type="entry name" value="LacI/GalR-like_sensor"/>
</dbReference>
<evidence type="ECO:0000256" key="2">
    <source>
        <dbReference type="ARBA" id="ARBA00023015"/>
    </source>
</evidence>
<name>A0ABW4PVM9_9MICO</name>
<accession>A0ABW4PVM9</accession>
<keyword evidence="7" id="KW-1185">Reference proteome</keyword>
<dbReference type="PANTHER" id="PTHR30146">
    <property type="entry name" value="LACI-RELATED TRANSCRIPTIONAL REPRESSOR"/>
    <property type="match status" value="1"/>
</dbReference>
<dbReference type="PANTHER" id="PTHR30146:SF148">
    <property type="entry name" value="HTH-TYPE TRANSCRIPTIONAL REPRESSOR PURR-RELATED"/>
    <property type="match status" value="1"/>
</dbReference>
<reference evidence="7" key="1">
    <citation type="journal article" date="2019" name="Int. J. Syst. Evol. Microbiol.">
        <title>The Global Catalogue of Microorganisms (GCM) 10K type strain sequencing project: providing services to taxonomists for standard genome sequencing and annotation.</title>
        <authorList>
            <consortium name="The Broad Institute Genomics Platform"/>
            <consortium name="The Broad Institute Genome Sequencing Center for Infectious Disease"/>
            <person name="Wu L."/>
            <person name="Ma J."/>
        </authorList>
    </citation>
    <scope>NUCLEOTIDE SEQUENCE [LARGE SCALE GENOMIC DNA]</scope>
    <source>
        <strain evidence="7">JCM 11650</strain>
    </source>
</reference>
<dbReference type="CDD" id="cd06288">
    <property type="entry name" value="PBP1_sucrose_transcription_regulator"/>
    <property type="match status" value="1"/>
</dbReference>
<keyword evidence="2" id="KW-0805">Transcription regulation</keyword>
<evidence type="ECO:0000256" key="1">
    <source>
        <dbReference type="ARBA" id="ARBA00022491"/>
    </source>
</evidence>
<feature type="domain" description="HTH lacI-type" evidence="5">
    <location>
        <begin position="8"/>
        <end position="64"/>
    </location>
</feature>
<sequence length="357" mass="37355">MTPAARRPTSADVAERAGVSRATVSMVLNGRTEGTVSTVNQEKVLAAAAELGYTRSAVAMSLRERRTRTIGLISDEIATSPWAGRMVREASMAAAERGYMVLTADLSLREATVEGAVRMLAERQVDGLVYAAMGRTRITAPTPPPGIPLVLLNCDALPQEEAAAPVAVVPDDLQGARRAARRLLEVGHRRIVLLSGDDDSVATRERQQGFTEVLEEAGLAPRIVRTGWQMDDGFRAAAELLAEPVPPTALFCIRDRVAAGAIHAAAVAGVAVPRELSVIGFDDEDFFAEVLTPPLTTIALPHAEMGRTAMAALLDLVDAGAEEQDGADGAAAAAAAGTVVVACPLVERSSVARPPAG</sequence>
<protein>
    <submittedName>
        <fullName evidence="6">LacI family DNA-binding transcriptional regulator</fullName>
    </submittedName>
</protein>
<dbReference type="CDD" id="cd01392">
    <property type="entry name" value="HTH_LacI"/>
    <property type="match status" value="1"/>
</dbReference>
<dbReference type="Proteomes" id="UP001597280">
    <property type="component" value="Unassembled WGS sequence"/>
</dbReference>
<dbReference type="Pfam" id="PF13377">
    <property type="entry name" value="Peripla_BP_3"/>
    <property type="match status" value="1"/>
</dbReference>
<evidence type="ECO:0000259" key="5">
    <source>
        <dbReference type="PROSITE" id="PS50932"/>
    </source>
</evidence>
<keyword evidence="3 6" id="KW-0238">DNA-binding</keyword>
<dbReference type="Gene3D" id="3.40.50.2300">
    <property type="match status" value="2"/>
</dbReference>
<keyword evidence="1" id="KW-0678">Repressor</keyword>
<dbReference type="RefSeq" id="WP_343903698.1">
    <property type="nucleotide sequence ID" value="NZ_BAAAIS010000002.1"/>
</dbReference>
<gene>
    <name evidence="6" type="ORF">ACFSDA_04585</name>
</gene>
<dbReference type="GO" id="GO:0003677">
    <property type="term" value="F:DNA binding"/>
    <property type="evidence" value="ECO:0007669"/>
    <property type="project" value="UniProtKB-KW"/>
</dbReference>